<feature type="domain" description="Glycoside hydrolase family 29 N-terminal" evidence="7">
    <location>
        <begin position="2"/>
        <end position="389"/>
    </location>
</feature>
<dbReference type="InterPro" id="IPR000933">
    <property type="entry name" value="Glyco_hydro_29"/>
</dbReference>
<dbReference type="GO" id="GO:0016139">
    <property type="term" value="P:glycoside catabolic process"/>
    <property type="evidence" value="ECO:0007669"/>
    <property type="project" value="TreeGrafter"/>
</dbReference>
<evidence type="ECO:0000256" key="4">
    <source>
        <dbReference type="ARBA" id="ARBA00022729"/>
    </source>
</evidence>
<evidence type="ECO:0000256" key="1">
    <source>
        <dbReference type="ARBA" id="ARBA00004071"/>
    </source>
</evidence>
<sequence>MTFEPTWDSVSSHELPSWYDDAKLGVFIHWGLYSVPGWAEQVPDIQEMLITQGPKRMLSHNPYAEWYRNTMQIKGSPTWQHHRDTYGVDFEYDDFIPAFNAGTRDCDLDAIAAVAESAGARYLVMTTKHHEGFALWPSITPHPTKGEYHADRDLVGGLSEAVKARGMRMGLYYSGGYDWPVNNAVMEQGADAVLAAPSEPEYVPYVTSHVSELIERYKPSLLWNDIGWPKGGDLAALFAQYYNSVSDGVINDRWIVSSMKRSPMRDGLLRLAGRLLQAVWRFLPADKKRLTFPGAQWFDFTTPEYEVLEEIREKKWESTRGVGHSFGANRNERPEDIVSATELIRSFCDIVSKNGNLLIGIGPNEHGAIPEEQAIPLRGLGDWLSRNGEAIYATRPWDRASTVTSDRTQVRFTTREGVLYALILDRPATSTFLVEGIDAESVTEARLLGTGEELQRTTREGVLELTIPETAPDEDAYAVRLGTGVRWIS</sequence>
<evidence type="ECO:0000259" key="7">
    <source>
        <dbReference type="Pfam" id="PF01120"/>
    </source>
</evidence>
<evidence type="ECO:0000313" key="8">
    <source>
        <dbReference type="EMBL" id="CAB4649898.1"/>
    </source>
</evidence>
<evidence type="ECO:0000256" key="5">
    <source>
        <dbReference type="ARBA" id="ARBA00022801"/>
    </source>
</evidence>
<accession>A0A6J6KLM2</accession>
<comment type="function">
    <text evidence="1">Alpha-L-fucosidase is responsible for hydrolyzing the alpha-1,6-linked fucose joined to the reducing-end N-acetylglucosamine of the carbohydrate moieties of glycoproteins.</text>
</comment>
<protein>
    <recommendedName>
        <fullName evidence="3">alpha-L-fucosidase</fullName>
        <ecNumber evidence="3">3.2.1.51</ecNumber>
    </recommendedName>
</protein>
<dbReference type="AlphaFoldDB" id="A0A6J6KLM2"/>
<dbReference type="GO" id="GO:0004560">
    <property type="term" value="F:alpha-L-fucosidase activity"/>
    <property type="evidence" value="ECO:0007669"/>
    <property type="project" value="InterPro"/>
</dbReference>
<gene>
    <name evidence="8" type="ORF">UFOPK2242_00339</name>
</gene>
<organism evidence="8">
    <name type="scientific">freshwater metagenome</name>
    <dbReference type="NCBI Taxonomy" id="449393"/>
    <lineage>
        <taxon>unclassified sequences</taxon>
        <taxon>metagenomes</taxon>
        <taxon>ecological metagenomes</taxon>
    </lineage>
</organism>
<dbReference type="EMBL" id="CAEZWM010000024">
    <property type="protein sequence ID" value="CAB4649898.1"/>
    <property type="molecule type" value="Genomic_DNA"/>
</dbReference>
<dbReference type="InterPro" id="IPR016286">
    <property type="entry name" value="FUC_metazoa-typ"/>
</dbReference>
<dbReference type="SUPFAM" id="SSF51445">
    <property type="entry name" value="(Trans)glycosidases"/>
    <property type="match status" value="1"/>
</dbReference>
<keyword evidence="4" id="KW-0732">Signal</keyword>
<dbReference type="SMART" id="SM00812">
    <property type="entry name" value="Alpha_L_fucos"/>
    <property type="match status" value="1"/>
</dbReference>
<comment type="similarity">
    <text evidence="2">Belongs to the glycosyl hydrolase 29 family.</text>
</comment>
<dbReference type="PRINTS" id="PR00741">
    <property type="entry name" value="GLHYDRLASE29"/>
</dbReference>
<proteinExistence type="inferred from homology"/>
<dbReference type="InterPro" id="IPR013780">
    <property type="entry name" value="Glyco_hydro_b"/>
</dbReference>
<dbReference type="Gene3D" id="3.20.20.80">
    <property type="entry name" value="Glycosidases"/>
    <property type="match status" value="1"/>
</dbReference>
<dbReference type="PANTHER" id="PTHR10030:SF37">
    <property type="entry name" value="ALPHA-L-FUCOSIDASE-RELATED"/>
    <property type="match status" value="1"/>
</dbReference>
<dbReference type="GO" id="GO:0006004">
    <property type="term" value="P:fucose metabolic process"/>
    <property type="evidence" value="ECO:0007669"/>
    <property type="project" value="InterPro"/>
</dbReference>
<keyword evidence="5" id="KW-0378">Hydrolase</keyword>
<name>A0A6J6KLM2_9ZZZZ</name>
<reference evidence="8" key="1">
    <citation type="submission" date="2020-05" db="EMBL/GenBank/DDBJ databases">
        <authorList>
            <person name="Chiriac C."/>
            <person name="Salcher M."/>
            <person name="Ghai R."/>
            <person name="Kavagutti S V."/>
        </authorList>
    </citation>
    <scope>NUCLEOTIDE SEQUENCE</scope>
</reference>
<dbReference type="GO" id="GO:0005764">
    <property type="term" value="C:lysosome"/>
    <property type="evidence" value="ECO:0007669"/>
    <property type="project" value="TreeGrafter"/>
</dbReference>
<evidence type="ECO:0000256" key="2">
    <source>
        <dbReference type="ARBA" id="ARBA00007951"/>
    </source>
</evidence>
<keyword evidence="6" id="KW-0326">Glycosidase</keyword>
<dbReference type="PANTHER" id="PTHR10030">
    <property type="entry name" value="ALPHA-L-FUCOSIDASE"/>
    <property type="match status" value="1"/>
</dbReference>
<dbReference type="InterPro" id="IPR057739">
    <property type="entry name" value="Glyco_hydro_29_N"/>
</dbReference>
<dbReference type="Gene3D" id="2.60.40.1180">
    <property type="entry name" value="Golgi alpha-mannosidase II"/>
    <property type="match status" value="1"/>
</dbReference>
<evidence type="ECO:0000256" key="3">
    <source>
        <dbReference type="ARBA" id="ARBA00012662"/>
    </source>
</evidence>
<dbReference type="Pfam" id="PF01120">
    <property type="entry name" value="Alpha_L_fucos"/>
    <property type="match status" value="1"/>
</dbReference>
<dbReference type="EC" id="3.2.1.51" evidence="3"/>
<dbReference type="PIRSF" id="PIRSF001092">
    <property type="entry name" value="Alpha-L-fucosidase"/>
    <property type="match status" value="1"/>
</dbReference>
<dbReference type="InterPro" id="IPR017853">
    <property type="entry name" value="GH"/>
</dbReference>
<evidence type="ECO:0000256" key="6">
    <source>
        <dbReference type="ARBA" id="ARBA00023295"/>
    </source>
</evidence>